<reference evidence="1" key="1">
    <citation type="submission" date="2020-10" db="EMBL/GenBank/DDBJ databases">
        <authorList>
            <person name="Gilroy R."/>
        </authorList>
    </citation>
    <scope>NUCLEOTIDE SEQUENCE</scope>
    <source>
        <strain evidence="1">G3-3990</strain>
    </source>
</reference>
<evidence type="ECO:0000313" key="2">
    <source>
        <dbReference type="Proteomes" id="UP000823641"/>
    </source>
</evidence>
<gene>
    <name evidence="1" type="ORF">IAA73_00830</name>
</gene>
<dbReference type="Proteomes" id="UP000823641">
    <property type="component" value="Unassembled WGS sequence"/>
</dbReference>
<sequence>MIRKTLLAVLLFVALIPAGAESLVARLEKIPSVQTVYISPKMFRLLGVAQKDSLLSATSIERLQSMNIVVADNPSAITELTRETATYIHQNGYEEVERQSGNDENTVIYHKAASPYAVFIQCTESPSEYVVAVIQGNLSKDELKGFMHALPVEER</sequence>
<dbReference type="AlphaFoldDB" id="A0A9D9N3I5"/>
<organism evidence="1 2">
    <name type="scientific">Candidatus Gallipaludibacter merdavium</name>
    <dbReference type="NCBI Taxonomy" id="2840839"/>
    <lineage>
        <taxon>Bacteria</taxon>
        <taxon>Pseudomonadati</taxon>
        <taxon>Bacteroidota</taxon>
        <taxon>Bacteroidia</taxon>
        <taxon>Bacteroidales</taxon>
        <taxon>Candidatus Gallipaludibacter</taxon>
    </lineage>
</organism>
<dbReference type="InterPro" id="IPR025348">
    <property type="entry name" value="DUF4252"/>
</dbReference>
<dbReference type="Pfam" id="PF14060">
    <property type="entry name" value="DUF4252"/>
    <property type="match status" value="1"/>
</dbReference>
<protein>
    <submittedName>
        <fullName evidence="1">DUF4252 domain-containing protein</fullName>
    </submittedName>
</protein>
<evidence type="ECO:0000313" key="1">
    <source>
        <dbReference type="EMBL" id="MBO8458870.1"/>
    </source>
</evidence>
<accession>A0A9D9N3I5</accession>
<comment type="caution">
    <text evidence="1">The sequence shown here is derived from an EMBL/GenBank/DDBJ whole genome shotgun (WGS) entry which is preliminary data.</text>
</comment>
<reference evidence="1" key="2">
    <citation type="journal article" date="2021" name="PeerJ">
        <title>Extensive microbial diversity within the chicken gut microbiome revealed by metagenomics and culture.</title>
        <authorList>
            <person name="Gilroy R."/>
            <person name="Ravi A."/>
            <person name="Getino M."/>
            <person name="Pursley I."/>
            <person name="Horton D.L."/>
            <person name="Alikhan N.F."/>
            <person name="Baker D."/>
            <person name="Gharbi K."/>
            <person name="Hall N."/>
            <person name="Watson M."/>
            <person name="Adriaenssens E.M."/>
            <person name="Foster-Nyarko E."/>
            <person name="Jarju S."/>
            <person name="Secka A."/>
            <person name="Antonio M."/>
            <person name="Oren A."/>
            <person name="Chaudhuri R.R."/>
            <person name="La Ragione R."/>
            <person name="Hildebrand F."/>
            <person name="Pallen M.J."/>
        </authorList>
    </citation>
    <scope>NUCLEOTIDE SEQUENCE</scope>
    <source>
        <strain evidence="1">G3-3990</strain>
    </source>
</reference>
<proteinExistence type="predicted"/>
<name>A0A9D9N3I5_9BACT</name>
<dbReference type="EMBL" id="JADIMG010000004">
    <property type="protein sequence ID" value="MBO8458870.1"/>
    <property type="molecule type" value="Genomic_DNA"/>
</dbReference>